<dbReference type="GO" id="GO:0012505">
    <property type="term" value="C:endomembrane system"/>
    <property type="evidence" value="ECO:0007669"/>
    <property type="project" value="TreeGrafter"/>
</dbReference>
<reference evidence="6" key="3">
    <citation type="submission" date="2025-09" db="UniProtKB">
        <authorList>
            <consortium name="Ensembl"/>
        </authorList>
    </citation>
    <scope>IDENTIFICATION</scope>
</reference>
<reference evidence="6" key="2">
    <citation type="submission" date="2025-08" db="UniProtKB">
        <authorList>
            <consortium name="Ensembl"/>
        </authorList>
    </citation>
    <scope>IDENTIFICATION</scope>
</reference>
<name>A0AAY4E6D3_9TELE</name>
<reference evidence="6 7" key="1">
    <citation type="submission" date="2020-06" db="EMBL/GenBank/DDBJ databases">
        <authorList>
            <consortium name="Wellcome Sanger Institute Data Sharing"/>
        </authorList>
    </citation>
    <scope>NUCLEOTIDE SEQUENCE [LARGE SCALE GENOMIC DNA]</scope>
</reference>
<dbReference type="Proteomes" id="UP000694580">
    <property type="component" value="Chromosome 6"/>
</dbReference>
<dbReference type="Gene3D" id="3.10.120.10">
    <property type="entry name" value="Cytochrome b5-like heme/steroid binding domain"/>
    <property type="match status" value="1"/>
</dbReference>
<sequence>MLKYFVAVASVCLAGFIVPRQWRDTCGDALSALLAAVASGSPVRVLSVDELSRYVGATDSPGLYLAVLGQVFDVSAGRRHYGPGGGYHFFAGKDASRAFVTGDFTEDGLTDDVSDLAPGQIVALYDWLAFYQKDYTPVGRVVGRFYGPSGAPADALREVEVTLKEGQRLRAREQAQSRHYPECNSEWSSAGGRVWCSTKSGNVVRSWAGVPRMLFTPGSSSRCVCVNLEDAEHSDSPRLQEYEGCPRQAASCPLGTS</sequence>
<dbReference type="SMART" id="SM01117">
    <property type="entry name" value="Cyt-b5"/>
    <property type="match status" value="1"/>
</dbReference>
<dbReference type="PANTHER" id="PTHR10281:SF4">
    <property type="entry name" value="NEUFERRICIN"/>
    <property type="match status" value="1"/>
</dbReference>
<evidence type="ECO:0000256" key="2">
    <source>
        <dbReference type="ARBA" id="ARBA00038357"/>
    </source>
</evidence>
<evidence type="ECO:0000256" key="1">
    <source>
        <dbReference type="ARBA" id="ARBA00037690"/>
    </source>
</evidence>
<dbReference type="SUPFAM" id="SSF55856">
    <property type="entry name" value="Cytochrome b5-like heme/steroid binding domain"/>
    <property type="match status" value="1"/>
</dbReference>
<evidence type="ECO:0000313" key="6">
    <source>
        <dbReference type="Ensembl" id="ENSDCDP00010052471.1"/>
    </source>
</evidence>
<accession>A0AAY4E6D3</accession>
<feature type="domain" description="Cytochrome b5 heme-binding" evidence="5">
    <location>
        <begin position="46"/>
        <end position="142"/>
    </location>
</feature>
<dbReference type="RefSeq" id="XP_028839320.1">
    <property type="nucleotide sequence ID" value="XM_028983487.1"/>
</dbReference>
<evidence type="ECO:0000259" key="5">
    <source>
        <dbReference type="SMART" id="SM01117"/>
    </source>
</evidence>
<dbReference type="PANTHER" id="PTHR10281">
    <property type="entry name" value="MEMBRANE-ASSOCIATED PROGESTERONE RECEPTOR COMPONENT-RELATED"/>
    <property type="match status" value="1"/>
</dbReference>
<evidence type="ECO:0000256" key="4">
    <source>
        <dbReference type="ARBA" id="ARBA00042241"/>
    </source>
</evidence>
<dbReference type="Ensembl" id="ENSDCDT00010062955.1">
    <property type="protein sequence ID" value="ENSDCDP00010052471.1"/>
    <property type="gene ID" value="ENSDCDG00010030678.1"/>
</dbReference>
<gene>
    <name evidence="6" type="primary">CYB5D2</name>
</gene>
<keyword evidence="7" id="KW-1185">Reference proteome</keyword>
<dbReference type="InterPro" id="IPR001199">
    <property type="entry name" value="Cyt_B5-like_heme/steroid-bd"/>
</dbReference>
<evidence type="ECO:0000313" key="7">
    <source>
        <dbReference type="Proteomes" id="UP000694580"/>
    </source>
</evidence>
<dbReference type="Pfam" id="PF00173">
    <property type="entry name" value="Cyt-b5"/>
    <property type="match status" value="1"/>
</dbReference>
<dbReference type="AlphaFoldDB" id="A0AAY4E6D3"/>
<dbReference type="GO" id="GO:0016020">
    <property type="term" value="C:membrane"/>
    <property type="evidence" value="ECO:0007669"/>
    <property type="project" value="TreeGrafter"/>
</dbReference>
<dbReference type="GeneID" id="114792403"/>
<dbReference type="InterPro" id="IPR050577">
    <property type="entry name" value="MAPR/NEUFC/NENF-like"/>
</dbReference>
<protein>
    <recommendedName>
        <fullName evidence="3">Neuferricin</fullName>
    </recommendedName>
    <alternativeName>
        <fullName evidence="4">Cytochrome b5 domain-containing protein 2</fullName>
    </alternativeName>
</protein>
<proteinExistence type="inferred from homology"/>
<organism evidence="6 7">
    <name type="scientific">Denticeps clupeoides</name>
    <name type="common">denticle herring</name>
    <dbReference type="NCBI Taxonomy" id="299321"/>
    <lineage>
        <taxon>Eukaryota</taxon>
        <taxon>Metazoa</taxon>
        <taxon>Chordata</taxon>
        <taxon>Craniata</taxon>
        <taxon>Vertebrata</taxon>
        <taxon>Euteleostomi</taxon>
        <taxon>Actinopterygii</taxon>
        <taxon>Neopterygii</taxon>
        <taxon>Teleostei</taxon>
        <taxon>Clupei</taxon>
        <taxon>Clupeiformes</taxon>
        <taxon>Denticipitoidei</taxon>
        <taxon>Denticipitidae</taxon>
        <taxon>Denticeps</taxon>
    </lineage>
</organism>
<evidence type="ECO:0000256" key="3">
    <source>
        <dbReference type="ARBA" id="ARBA00039568"/>
    </source>
</evidence>
<dbReference type="InterPro" id="IPR036400">
    <property type="entry name" value="Cyt_B5-like_heme/steroid_sf"/>
</dbReference>
<comment type="similarity">
    <text evidence="2">Belongs to the cytochrome b5 family. MAPR subfamily.</text>
</comment>
<dbReference type="GeneTree" id="ENSGT00940000160156"/>
<comment type="function">
    <text evidence="1">Heme-binding protein which promotes neuronal but not astrocyte differentiation.</text>
</comment>